<feature type="binding site" evidence="11">
    <location>
        <begin position="60"/>
        <end position="63"/>
    </location>
    <ligand>
        <name>FAD</name>
        <dbReference type="ChEBI" id="CHEBI:57692"/>
    </ligand>
</feature>
<dbReference type="Gene3D" id="3.40.50.80">
    <property type="entry name" value="Nucleotide-binding domain of ferredoxin-NADP reductase (FNR) module"/>
    <property type="match status" value="1"/>
</dbReference>
<evidence type="ECO:0000256" key="5">
    <source>
        <dbReference type="ARBA" id="ARBA00022723"/>
    </source>
</evidence>
<dbReference type="CDD" id="cd06218">
    <property type="entry name" value="DHOD_e_trans"/>
    <property type="match status" value="1"/>
</dbReference>
<keyword evidence="5 12" id="KW-0479">Metal-binding</keyword>
<dbReference type="EMBL" id="JAYGII010000007">
    <property type="protein sequence ID" value="MEA5445261.1"/>
    <property type="molecule type" value="Genomic_DNA"/>
</dbReference>
<sequence>MSKHPAHRGSIFVEEAEVLAQVAHAAEQYVIRFRAPETARRAEPGSFVHIRCDSSLPMRRPLSIMRVSAEEGWVECLYKVVGKGTALLARQRAGDQIGVMGPIGKTFQPSAGRRRPLLIGGGVGIPPMVFLADRLRQQADVKPLATLGSEVPFPFKARPSTHMVPGIPEGVIATMPLLEDWGIPCRLASGQGYPGCFEGFVTELADHWLQSLDADAHAQVEIHACGPTPMLAATARLAQKHGLPCQVALEEYMACAVGGCAGCVVRVETDQGPAMKRVCVDGPVFDANAVFPPEKPADKAGLFH</sequence>
<dbReference type="InterPro" id="IPR017938">
    <property type="entry name" value="Riboflavin_synthase-like_b-brl"/>
</dbReference>
<dbReference type="SUPFAM" id="SSF52343">
    <property type="entry name" value="Ferredoxin reductase-like, C-terminal NADP-linked domain"/>
    <property type="match status" value="1"/>
</dbReference>
<evidence type="ECO:0000313" key="15">
    <source>
        <dbReference type="Proteomes" id="UP001302316"/>
    </source>
</evidence>
<accession>A0AAP6JE13</accession>
<dbReference type="GO" id="GO:0050660">
    <property type="term" value="F:flavin adenine dinucleotide binding"/>
    <property type="evidence" value="ECO:0007669"/>
    <property type="project" value="InterPro"/>
</dbReference>
<dbReference type="GO" id="GO:0016491">
    <property type="term" value="F:oxidoreductase activity"/>
    <property type="evidence" value="ECO:0007669"/>
    <property type="project" value="InterPro"/>
</dbReference>
<evidence type="ECO:0000313" key="14">
    <source>
        <dbReference type="EMBL" id="MEA5445261.1"/>
    </source>
</evidence>
<evidence type="ECO:0000256" key="10">
    <source>
        <dbReference type="ARBA" id="ARBA00034078"/>
    </source>
</evidence>
<dbReference type="AlphaFoldDB" id="A0AAP6JE13"/>
<keyword evidence="2" id="KW-0813">Transport</keyword>
<feature type="binding site" evidence="12">
    <location>
        <position position="255"/>
    </location>
    <ligand>
        <name>[2Fe-2S] cluster</name>
        <dbReference type="ChEBI" id="CHEBI:190135"/>
    </ligand>
</feature>
<evidence type="ECO:0000256" key="1">
    <source>
        <dbReference type="ARBA" id="ARBA00006422"/>
    </source>
</evidence>
<evidence type="ECO:0000256" key="9">
    <source>
        <dbReference type="ARBA" id="ARBA00023014"/>
    </source>
</evidence>
<dbReference type="GO" id="GO:0051537">
    <property type="term" value="F:2 iron, 2 sulfur cluster binding"/>
    <property type="evidence" value="ECO:0007669"/>
    <property type="project" value="UniProtKB-KW"/>
</dbReference>
<proteinExistence type="inferred from homology"/>
<feature type="binding site" evidence="12">
    <location>
        <position position="279"/>
    </location>
    <ligand>
        <name>[2Fe-2S] cluster</name>
        <dbReference type="ChEBI" id="CHEBI:190135"/>
    </ligand>
</feature>
<comment type="cofactor">
    <cofactor evidence="10">
        <name>[2Fe-2S] cluster</name>
        <dbReference type="ChEBI" id="CHEBI:190135"/>
    </cofactor>
</comment>
<name>A0AAP6JE13_9GAMM</name>
<evidence type="ECO:0000259" key="13">
    <source>
        <dbReference type="PROSITE" id="PS51384"/>
    </source>
</evidence>
<dbReference type="GO" id="GO:0006221">
    <property type="term" value="P:pyrimidine nucleotide biosynthetic process"/>
    <property type="evidence" value="ECO:0007669"/>
    <property type="project" value="InterPro"/>
</dbReference>
<keyword evidence="3 11" id="KW-0285">Flavoprotein</keyword>
<dbReference type="InterPro" id="IPR050353">
    <property type="entry name" value="PyrK_electron_transfer"/>
</dbReference>
<dbReference type="InterPro" id="IPR017927">
    <property type="entry name" value="FAD-bd_FR_type"/>
</dbReference>
<dbReference type="SUPFAM" id="SSF63380">
    <property type="entry name" value="Riboflavin synthase domain-like"/>
    <property type="match status" value="1"/>
</dbReference>
<dbReference type="RefSeq" id="WP_346050888.1">
    <property type="nucleotide sequence ID" value="NZ_JAYGII010000007.1"/>
</dbReference>
<protein>
    <submittedName>
        <fullName evidence="14">Dihydroorotate dehydrogenase electron transfer subunit</fullName>
    </submittedName>
</protein>
<evidence type="ECO:0000256" key="11">
    <source>
        <dbReference type="PIRSR" id="PIRSR006816-1"/>
    </source>
</evidence>
<feature type="binding site" evidence="11">
    <location>
        <begin position="84"/>
        <end position="85"/>
    </location>
    <ligand>
        <name>FAD</name>
        <dbReference type="ChEBI" id="CHEBI:57692"/>
    </ligand>
</feature>
<evidence type="ECO:0000256" key="2">
    <source>
        <dbReference type="ARBA" id="ARBA00022448"/>
    </source>
</evidence>
<keyword evidence="7" id="KW-0249">Electron transport</keyword>
<reference evidence="14 15" key="1">
    <citation type="submission" date="2023-12" db="EMBL/GenBank/DDBJ databases">
        <title>Whole-genome sequencing of halo(alkali)philic microorganisms from hypersaline lakes.</title>
        <authorList>
            <person name="Sorokin D.Y."/>
            <person name="Merkel A.Y."/>
            <person name="Messina E."/>
            <person name="Yakimov M."/>
        </authorList>
    </citation>
    <scope>NUCLEOTIDE SEQUENCE [LARGE SCALE GENOMIC DNA]</scope>
    <source>
        <strain evidence="14 15">AB-CW1</strain>
    </source>
</reference>
<feature type="binding site" evidence="12">
    <location>
        <position position="260"/>
    </location>
    <ligand>
        <name>[2Fe-2S] cluster</name>
        <dbReference type="ChEBI" id="CHEBI:190135"/>
    </ligand>
</feature>
<dbReference type="GO" id="GO:0046872">
    <property type="term" value="F:metal ion binding"/>
    <property type="evidence" value="ECO:0007669"/>
    <property type="project" value="UniProtKB-KW"/>
</dbReference>
<evidence type="ECO:0000256" key="4">
    <source>
        <dbReference type="ARBA" id="ARBA00022714"/>
    </source>
</evidence>
<organism evidence="14 15">
    <name type="scientific">Natronospira elongata</name>
    <dbReference type="NCBI Taxonomy" id="3110268"/>
    <lineage>
        <taxon>Bacteria</taxon>
        <taxon>Pseudomonadati</taxon>
        <taxon>Pseudomonadota</taxon>
        <taxon>Gammaproteobacteria</taxon>
        <taxon>Natronospirales</taxon>
        <taxon>Natronospiraceae</taxon>
        <taxon>Natronospira</taxon>
    </lineage>
</organism>
<evidence type="ECO:0000256" key="3">
    <source>
        <dbReference type="ARBA" id="ARBA00022630"/>
    </source>
</evidence>
<dbReference type="PIRSF" id="PIRSF006816">
    <property type="entry name" value="Cyc3_hyd_g"/>
    <property type="match status" value="1"/>
</dbReference>
<gene>
    <name evidence="14" type="ORF">VCB98_05460</name>
</gene>
<dbReference type="Gene3D" id="2.10.240.10">
    <property type="entry name" value="Dihydroorotate dehydrogenase, electron transfer subunit"/>
    <property type="match status" value="1"/>
</dbReference>
<dbReference type="InterPro" id="IPR039261">
    <property type="entry name" value="FNR_nucleotide-bd"/>
</dbReference>
<dbReference type="PROSITE" id="PS51384">
    <property type="entry name" value="FAD_FR"/>
    <property type="match status" value="1"/>
</dbReference>
<dbReference type="PANTHER" id="PTHR43513:SF3">
    <property type="entry name" value="DIHYDROOROTATE DEHYDROGENASE B (NAD(+)), ELECTRON TRANSFER SUBUNIT-RELATED"/>
    <property type="match status" value="1"/>
</dbReference>
<comment type="similarity">
    <text evidence="1">Belongs to the PyrK family.</text>
</comment>
<evidence type="ECO:0000256" key="8">
    <source>
        <dbReference type="ARBA" id="ARBA00023004"/>
    </source>
</evidence>
<comment type="caution">
    <text evidence="14">The sequence shown here is derived from an EMBL/GenBank/DDBJ whole genome shotgun (WGS) entry which is preliminary data.</text>
</comment>
<evidence type="ECO:0000256" key="12">
    <source>
        <dbReference type="PIRSR" id="PIRSR006816-2"/>
    </source>
</evidence>
<dbReference type="InterPro" id="IPR019480">
    <property type="entry name" value="Dihydroorotate_DH_Fe-S-bd"/>
</dbReference>
<feature type="binding site" evidence="12">
    <location>
        <position position="263"/>
    </location>
    <ligand>
        <name>[2Fe-2S] cluster</name>
        <dbReference type="ChEBI" id="CHEBI:190135"/>
    </ligand>
</feature>
<evidence type="ECO:0000256" key="6">
    <source>
        <dbReference type="ARBA" id="ARBA00022827"/>
    </source>
</evidence>
<dbReference type="InterPro" id="IPR037117">
    <property type="entry name" value="Dihydroorotate_DH_ele_sf"/>
</dbReference>
<keyword evidence="4 12" id="KW-0001">2Fe-2S</keyword>
<comment type="cofactor">
    <cofactor evidence="12">
        <name>[2Fe-2S] cluster</name>
        <dbReference type="ChEBI" id="CHEBI:190135"/>
    </cofactor>
    <text evidence="12">Binds 1 [2Fe-2S] cluster per subunit.</text>
</comment>
<dbReference type="Proteomes" id="UP001302316">
    <property type="component" value="Unassembled WGS sequence"/>
</dbReference>
<keyword evidence="9 12" id="KW-0411">Iron-sulfur</keyword>
<comment type="cofactor">
    <cofactor evidence="11">
        <name>FAD</name>
        <dbReference type="ChEBI" id="CHEBI:57692"/>
    </cofactor>
    <text evidence="11">Binds 1 FAD per subunit.</text>
</comment>
<dbReference type="Gene3D" id="2.40.30.10">
    <property type="entry name" value="Translation factors"/>
    <property type="match status" value="1"/>
</dbReference>
<keyword evidence="15" id="KW-1185">Reference proteome</keyword>
<dbReference type="InterPro" id="IPR012165">
    <property type="entry name" value="Cyt_c3_hydrogenase_gsu"/>
</dbReference>
<keyword evidence="8 12" id="KW-0408">Iron</keyword>
<feature type="domain" description="FAD-binding FR-type" evidence="13">
    <location>
        <begin position="11"/>
        <end position="109"/>
    </location>
</feature>
<keyword evidence="6 11" id="KW-0274">FAD</keyword>
<dbReference type="PANTHER" id="PTHR43513">
    <property type="entry name" value="DIHYDROOROTATE DEHYDROGENASE B (NAD(+)), ELECTRON TRANSFER SUBUNIT"/>
    <property type="match status" value="1"/>
</dbReference>
<dbReference type="Pfam" id="PF10418">
    <property type="entry name" value="DHODB_Fe-S_bind"/>
    <property type="match status" value="1"/>
</dbReference>
<evidence type="ECO:0000256" key="7">
    <source>
        <dbReference type="ARBA" id="ARBA00022982"/>
    </source>
</evidence>